<feature type="signal peptide" evidence="2">
    <location>
        <begin position="1"/>
        <end position="15"/>
    </location>
</feature>
<dbReference type="eggNOG" id="KOG2541">
    <property type="taxonomic scope" value="Eukaryota"/>
</dbReference>
<reference evidence="3 4" key="1">
    <citation type="journal article" date="2013" name="MBio">
        <title>Genome sequencing of the plant pathogen Taphrina deformans, the causal agent of peach leaf curl.</title>
        <authorList>
            <person name="Cisse O.H."/>
            <person name="Almeida J.M.G.C.F."/>
            <person name="Fonseca A."/>
            <person name="Kumar A.A."/>
            <person name="Salojaervi J."/>
            <person name="Overmyer K."/>
            <person name="Hauser P.M."/>
            <person name="Pagni M."/>
        </authorList>
    </citation>
    <scope>NUCLEOTIDE SEQUENCE [LARGE SCALE GENOMIC DNA]</scope>
    <source>
        <strain evidence="4">PYCC 5710 / ATCC 11124 / CBS 356.35 / IMI 108563 / JCM 9778 / NBRC 8474</strain>
    </source>
</reference>
<dbReference type="SUPFAM" id="SSF53474">
    <property type="entry name" value="alpha/beta-Hydrolases"/>
    <property type="match status" value="1"/>
</dbReference>
<dbReference type="VEuPathDB" id="FungiDB:TAPDE_003569"/>
<evidence type="ECO:0000256" key="2">
    <source>
        <dbReference type="SAM" id="SignalP"/>
    </source>
</evidence>
<dbReference type="Proteomes" id="UP000013776">
    <property type="component" value="Unassembled WGS sequence"/>
</dbReference>
<dbReference type="Pfam" id="PF02089">
    <property type="entry name" value="Palm_thioest"/>
    <property type="match status" value="1"/>
</dbReference>
<sequence>MQQFFALLLTSLVLARNLPTVVWHGLGDSADSEGIVSLLDILSNHTSSPSHAISTGPRDSSFIGNINNQLAQQCEILKANPDLKDGFNAIGFSQGGQFLRAYIERCNDPPIKSLMTWGSQHAGIVQVPCQQETSPLCQSSRFVVRSNAFSSFVQNRIIPAQYYKGNDLEAYLQGSIFLADINNERALKNKTYISNLASLHNFVMIMFEDDITVIPKQSSLFQDVDANGIVTPVQNTTYYDNLGLRALDNRKALISITVQGGHMQIDETQLLDFVDKYFTQEKINIDSERTRHGL</sequence>
<dbReference type="STRING" id="1097556.R4XFT8"/>
<comment type="caution">
    <text evidence="3">The sequence shown here is derived from an EMBL/GenBank/DDBJ whole genome shotgun (WGS) entry which is preliminary data.</text>
</comment>
<accession>R4XFT8</accession>
<dbReference type="PANTHER" id="PTHR11247:SF8">
    <property type="entry name" value="PALMITOYL-PROTEIN THIOESTERASE 1"/>
    <property type="match status" value="1"/>
</dbReference>
<dbReference type="Gene3D" id="3.40.50.1820">
    <property type="entry name" value="alpha/beta hydrolase"/>
    <property type="match status" value="1"/>
</dbReference>
<protein>
    <submittedName>
        <fullName evidence="3">Palmitoyl-protein thioesterase</fullName>
    </submittedName>
</protein>
<organism evidence="3 4">
    <name type="scientific">Taphrina deformans (strain PYCC 5710 / ATCC 11124 / CBS 356.35 / IMI 108563 / JCM 9778 / NBRC 8474)</name>
    <name type="common">Peach leaf curl fungus</name>
    <name type="synonym">Lalaria deformans</name>
    <dbReference type="NCBI Taxonomy" id="1097556"/>
    <lineage>
        <taxon>Eukaryota</taxon>
        <taxon>Fungi</taxon>
        <taxon>Dikarya</taxon>
        <taxon>Ascomycota</taxon>
        <taxon>Taphrinomycotina</taxon>
        <taxon>Taphrinomycetes</taxon>
        <taxon>Taphrinales</taxon>
        <taxon>Taphrinaceae</taxon>
        <taxon>Taphrina</taxon>
    </lineage>
</organism>
<keyword evidence="1" id="KW-0378">Hydrolase</keyword>
<evidence type="ECO:0000313" key="4">
    <source>
        <dbReference type="Proteomes" id="UP000013776"/>
    </source>
</evidence>
<dbReference type="OrthoDB" id="10263094at2759"/>
<name>R4XFT8_TAPDE</name>
<gene>
    <name evidence="3" type="ORF">TAPDE_003569</name>
</gene>
<proteinExistence type="predicted"/>
<evidence type="ECO:0000313" key="3">
    <source>
        <dbReference type="EMBL" id="CCG83359.1"/>
    </source>
</evidence>
<dbReference type="InterPro" id="IPR029058">
    <property type="entry name" value="AB_hydrolase_fold"/>
</dbReference>
<dbReference type="EMBL" id="CAHR02000141">
    <property type="protein sequence ID" value="CCG83359.1"/>
    <property type="molecule type" value="Genomic_DNA"/>
</dbReference>
<feature type="chain" id="PRO_5012565236" evidence="2">
    <location>
        <begin position="16"/>
        <end position="294"/>
    </location>
</feature>
<evidence type="ECO:0000256" key="1">
    <source>
        <dbReference type="ARBA" id="ARBA00022801"/>
    </source>
</evidence>
<dbReference type="PANTHER" id="PTHR11247">
    <property type="entry name" value="PALMITOYL-PROTEIN THIOESTERASE/DOLICHYLDIPHOSPHATASE 1"/>
    <property type="match status" value="1"/>
</dbReference>
<keyword evidence="4" id="KW-1185">Reference proteome</keyword>
<dbReference type="GO" id="GO:0016790">
    <property type="term" value="F:thiolester hydrolase activity"/>
    <property type="evidence" value="ECO:0007669"/>
    <property type="project" value="TreeGrafter"/>
</dbReference>
<dbReference type="AlphaFoldDB" id="R4XFT8"/>
<keyword evidence="2" id="KW-0732">Signal</keyword>